<dbReference type="EMBL" id="JAUSQU010000001">
    <property type="protein sequence ID" value="MDP9847403.1"/>
    <property type="molecule type" value="Genomic_DNA"/>
</dbReference>
<reference evidence="2 3" key="1">
    <citation type="submission" date="2023-07" db="EMBL/GenBank/DDBJ databases">
        <title>Sequencing the genomes of 1000 actinobacteria strains.</title>
        <authorList>
            <person name="Klenk H.-P."/>
        </authorList>
    </citation>
    <scope>NUCLEOTIDE SEQUENCE [LARGE SCALE GENOMIC DNA]</scope>
    <source>
        <strain evidence="2 3">DSM 46740</strain>
    </source>
</reference>
<gene>
    <name evidence="2" type="ORF">J2853_006614</name>
</gene>
<dbReference type="RefSeq" id="WP_307564496.1">
    <property type="nucleotide sequence ID" value="NZ_JAUSQU010000001.1"/>
</dbReference>
<protein>
    <recommendedName>
        <fullName evidence="1">DUF7691 domain-containing protein</fullName>
    </recommendedName>
</protein>
<dbReference type="InterPro" id="IPR056108">
    <property type="entry name" value="DUF7691"/>
</dbReference>
<organism evidence="2 3">
    <name type="scientific">Streptosporangium lutulentum</name>
    <dbReference type="NCBI Taxonomy" id="1461250"/>
    <lineage>
        <taxon>Bacteria</taxon>
        <taxon>Bacillati</taxon>
        <taxon>Actinomycetota</taxon>
        <taxon>Actinomycetes</taxon>
        <taxon>Streptosporangiales</taxon>
        <taxon>Streptosporangiaceae</taxon>
        <taxon>Streptosporangium</taxon>
    </lineage>
</organism>
<evidence type="ECO:0000259" key="1">
    <source>
        <dbReference type="Pfam" id="PF24740"/>
    </source>
</evidence>
<name>A0ABT9QKW8_9ACTN</name>
<accession>A0ABT9QKW8</accession>
<evidence type="ECO:0000313" key="3">
    <source>
        <dbReference type="Proteomes" id="UP001225356"/>
    </source>
</evidence>
<comment type="caution">
    <text evidence="2">The sequence shown here is derived from an EMBL/GenBank/DDBJ whole genome shotgun (WGS) entry which is preliminary data.</text>
</comment>
<feature type="domain" description="DUF7691" evidence="1">
    <location>
        <begin position="1"/>
        <end position="212"/>
    </location>
</feature>
<dbReference type="Pfam" id="PF24740">
    <property type="entry name" value="DUF7691"/>
    <property type="match status" value="1"/>
</dbReference>
<proteinExistence type="predicted"/>
<sequence>MSHVIAMKTVTLSRTFAYVQGGPFSAQQEEILDNMRERARADQLRLDEEGIDWDLTIPEALEHLIAGRADAVGPYAGNAYHTALLAVIACTGSDALDVGVYSKPSTFFGLMDDELRDLGVPAYLLPRGFLYAGLPKEIPFHIPSPMDGYPAIGYLPLAQAKAAADAYTAVLDRLDGAFTYDTKLLIELLQVEHEEWQTSLKRGHAADTILFWIGG</sequence>
<keyword evidence="3" id="KW-1185">Reference proteome</keyword>
<dbReference type="Proteomes" id="UP001225356">
    <property type="component" value="Unassembled WGS sequence"/>
</dbReference>
<evidence type="ECO:0000313" key="2">
    <source>
        <dbReference type="EMBL" id="MDP9847403.1"/>
    </source>
</evidence>